<protein>
    <submittedName>
        <fullName evidence="2">Uncharacterized protein</fullName>
    </submittedName>
</protein>
<sequence>MTKRCWNRISRPSTDPAASTISRPTLPTSSPILSERSSVSALLSCPTAALMAHESAQRWRPVLHCRALRRSVPVGRHPSVPFPPRTTDRINGRPTWPIISTNSSTGKTAFWVRAISTSSVAESSATRTTTSGRTSTVSRSTSRPALRRRRQSSRTHSGLISPSSRPTIRHHHHRRLAISSELSYRPSSRRSTTTTTTTPTFPISRARSSTTMISFPTLGTLPTSIKITVTRNGFFIQFVSFFFYV</sequence>
<feature type="region of interest" description="Disordered" evidence="1">
    <location>
        <begin position="121"/>
        <end position="201"/>
    </location>
</feature>
<feature type="compositionally biased region" description="Low complexity" evidence="1">
    <location>
        <begin position="185"/>
        <end position="200"/>
    </location>
</feature>
<gene>
    <name evidence="2" type="ORF">DAPPUDRAFT_300507</name>
</gene>
<dbReference type="AlphaFoldDB" id="E9HD34"/>
<dbReference type="Proteomes" id="UP000000305">
    <property type="component" value="Unassembled WGS sequence"/>
</dbReference>
<dbReference type="EMBL" id="GL732622">
    <property type="protein sequence ID" value="EFX70359.1"/>
    <property type="molecule type" value="Genomic_DNA"/>
</dbReference>
<reference evidence="2 3" key="1">
    <citation type="journal article" date="2011" name="Science">
        <title>The ecoresponsive genome of Daphnia pulex.</title>
        <authorList>
            <person name="Colbourne J.K."/>
            <person name="Pfrender M.E."/>
            <person name="Gilbert D."/>
            <person name="Thomas W.K."/>
            <person name="Tucker A."/>
            <person name="Oakley T.H."/>
            <person name="Tokishita S."/>
            <person name="Aerts A."/>
            <person name="Arnold G.J."/>
            <person name="Basu M.K."/>
            <person name="Bauer D.J."/>
            <person name="Caceres C.E."/>
            <person name="Carmel L."/>
            <person name="Casola C."/>
            <person name="Choi J.H."/>
            <person name="Detter J.C."/>
            <person name="Dong Q."/>
            <person name="Dusheyko S."/>
            <person name="Eads B.D."/>
            <person name="Frohlich T."/>
            <person name="Geiler-Samerotte K.A."/>
            <person name="Gerlach D."/>
            <person name="Hatcher P."/>
            <person name="Jogdeo S."/>
            <person name="Krijgsveld J."/>
            <person name="Kriventseva E.V."/>
            <person name="Kultz D."/>
            <person name="Laforsch C."/>
            <person name="Lindquist E."/>
            <person name="Lopez J."/>
            <person name="Manak J.R."/>
            <person name="Muller J."/>
            <person name="Pangilinan J."/>
            <person name="Patwardhan R.P."/>
            <person name="Pitluck S."/>
            <person name="Pritham E.J."/>
            <person name="Rechtsteiner A."/>
            <person name="Rho M."/>
            <person name="Rogozin I.B."/>
            <person name="Sakarya O."/>
            <person name="Salamov A."/>
            <person name="Schaack S."/>
            <person name="Shapiro H."/>
            <person name="Shiga Y."/>
            <person name="Skalitzky C."/>
            <person name="Smith Z."/>
            <person name="Souvorov A."/>
            <person name="Sung W."/>
            <person name="Tang Z."/>
            <person name="Tsuchiya D."/>
            <person name="Tu H."/>
            <person name="Vos H."/>
            <person name="Wang M."/>
            <person name="Wolf Y.I."/>
            <person name="Yamagata H."/>
            <person name="Yamada T."/>
            <person name="Ye Y."/>
            <person name="Shaw J.R."/>
            <person name="Andrews J."/>
            <person name="Crease T.J."/>
            <person name="Tang H."/>
            <person name="Lucas S.M."/>
            <person name="Robertson H.M."/>
            <person name="Bork P."/>
            <person name="Koonin E.V."/>
            <person name="Zdobnov E.M."/>
            <person name="Grigoriev I.V."/>
            <person name="Lynch M."/>
            <person name="Boore J.L."/>
        </authorList>
    </citation>
    <scope>NUCLEOTIDE SEQUENCE [LARGE SCALE GENOMIC DNA]</scope>
</reference>
<feature type="compositionally biased region" description="Basic residues" evidence="1">
    <location>
        <begin position="167"/>
        <end position="176"/>
    </location>
</feature>
<evidence type="ECO:0000313" key="2">
    <source>
        <dbReference type="EMBL" id="EFX70359.1"/>
    </source>
</evidence>
<proteinExistence type="predicted"/>
<feature type="compositionally biased region" description="Polar residues" evidence="1">
    <location>
        <begin position="10"/>
        <end position="32"/>
    </location>
</feature>
<keyword evidence="3" id="KW-1185">Reference proteome</keyword>
<feature type="compositionally biased region" description="Low complexity" evidence="1">
    <location>
        <begin position="121"/>
        <end position="144"/>
    </location>
</feature>
<dbReference type="HOGENOM" id="CLU_1134541_0_0_1"/>
<evidence type="ECO:0000256" key="1">
    <source>
        <dbReference type="SAM" id="MobiDB-lite"/>
    </source>
</evidence>
<dbReference type="InParanoid" id="E9HD34"/>
<feature type="region of interest" description="Disordered" evidence="1">
    <location>
        <begin position="1"/>
        <end position="32"/>
    </location>
</feature>
<dbReference type="KEGG" id="dpx:DAPPUDRAFT_300507"/>
<evidence type="ECO:0000313" key="3">
    <source>
        <dbReference type="Proteomes" id="UP000000305"/>
    </source>
</evidence>
<name>E9HD34_DAPPU</name>
<organism evidence="2 3">
    <name type="scientific">Daphnia pulex</name>
    <name type="common">Water flea</name>
    <dbReference type="NCBI Taxonomy" id="6669"/>
    <lineage>
        <taxon>Eukaryota</taxon>
        <taxon>Metazoa</taxon>
        <taxon>Ecdysozoa</taxon>
        <taxon>Arthropoda</taxon>
        <taxon>Crustacea</taxon>
        <taxon>Branchiopoda</taxon>
        <taxon>Diplostraca</taxon>
        <taxon>Cladocera</taxon>
        <taxon>Anomopoda</taxon>
        <taxon>Daphniidae</taxon>
        <taxon>Daphnia</taxon>
    </lineage>
</organism>
<accession>E9HD34</accession>
<feature type="region of interest" description="Disordered" evidence="1">
    <location>
        <begin position="76"/>
        <end position="99"/>
    </location>
</feature>